<dbReference type="STRING" id="34097.SAMN02745150_00711"/>
<evidence type="ECO:0000313" key="1">
    <source>
        <dbReference type="EMBL" id="SFB76948.1"/>
    </source>
</evidence>
<dbReference type="AlphaFoldDB" id="A0A1I1DV97"/>
<gene>
    <name evidence="1" type="ORF">SAMN02745150_00711</name>
</gene>
<sequence length="71" mass="8244">MRLTVSELSFDRKRNFRRLIVKTNSGSLTPERTESLRRKINDPTYLSFTIDRLADNLSKVFTESYSATGKD</sequence>
<keyword evidence="2" id="KW-1185">Reference proteome</keyword>
<accession>A0A1I1DV97</accession>
<protein>
    <submittedName>
        <fullName evidence="1">Uncharacterized protein</fullName>
    </submittedName>
</protein>
<evidence type="ECO:0000313" key="2">
    <source>
        <dbReference type="Proteomes" id="UP000240042"/>
    </source>
</evidence>
<dbReference type="Proteomes" id="UP000240042">
    <property type="component" value="Unassembled WGS sequence"/>
</dbReference>
<organism evidence="1 2">
    <name type="scientific">Brevinema andersonii</name>
    <dbReference type="NCBI Taxonomy" id="34097"/>
    <lineage>
        <taxon>Bacteria</taxon>
        <taxon>Pseudomonadati</taxon>
        <taxon>Spirochaetota</taxon>
        <taxon>Spirochaetia</taxon>
        <taxon>Brevinematales</taxon>
        <taxon>Brevinemataceae</taxon>
        <taxon>Brevinema</taxon>
    </lineage>
</organism>
<proteinExistence type="predicted"/>
<name>A0A1I1DV97_BREAD</name>
<reference evidence="2" key="1">
    <citation type="submission" date="2016-10" db="EMBL/GenBank/DDBJ databases">
        <authorList>
            <person name="Varghese N."/>
            <person name="Submissions S."/>
        </authorList>
    </citation>
    <scope>NUCLEOTIDE SEQUENCE [LARGE SCALE GENOMIC DNA]</scope>
    <source>
        <strain evidence="2">ATCC 43811</strain>
    </source>
</reference>
<dbReference type="EMBL" id="FOKY01000003">
    <property type="protein sequence ID" value="SFB76948.1"/>
    <property type="molecule type" value="Genomic_DNA"/>
</dbReference>